<name>A0A511YDG4_9FLAO</name>
<evidence type="ECO:0000313" key="1">
    <source>
        <dbReference type="EMBL" id="GEN73240.1"/>
    </source>
</evidence>
<protein>
    <submittedName>
        <fullName evidence="1">Uncharacterized protein</fullName>
    </submittedName>
</protein>
<evidence type="ECO:0000313" key="2">
    <source>
        <dbReference type="Proteomes" id="UP000321150"/>
    </source>
</evidence>
<organism evidence="1 2">
    <name type="scientific">Chryseobacterium lathyri</name>
    <dbReference type="NCBI Taxonomy" id="395933"/>
    <lineage>
        <taxon>Bacteria</taxon>
        <taxon>Pseudomonadati</taxon>
        <taxon>Bacteroidota</taxon>
        <taxon>Flavobacteriia</taxon>
        <taxon>Flavobacteriales</taxon>
        <taxon>Weeksellaceae</taxon>
        <taxon>Chryseobacterium group</taxon>
        <taxon>Chryseobacterium</taxon>
    </lineage>
</organism>
<dbReference type="AlphaFoldDB" id="A0A511YDG4"/>
<dbReference type="EMBL" id="BJYI01000013">
    <property type="protein sequence ID" value="GEN73240.1"/>
    <property type="molecule type" value="Genomic_DNA"/>
</dbReference>
<accession>A0A511YDG4</accession>
<sequence length="288" mass="32137">MLDEDGDPLLDLNETGGLIGPRALYREITDKDTLAEYHYSGLLVTKVITDSASITNIAYSGDKVSQIDFNGFLDLDGNGKLDKDSVSYSQLFTYGPNDKLVVISENRSVFRRPPPVPPATNPGPQTLLRKTKTHYELKYNGSTAKLDSIIMKNGPDVSGTQFAFISYSKTGYTYLGDNVSRVVRNYGPMAAGVFGRPTTRFAYDFVNYDTEISPFTLLPSAYKISRLLSTEINDKESHILSPNNPKKRSVTDLIPPIPSPINWTTNYNYDPQTYMTKGFGVNYIYKPF</sequence>
<dbReference type="Proteomes" id="UP000321150">
    <property type="component" value="Unassembled WGS sequence"/>
</dbReference>
<gene>
    <name evidence="1" type="ORF">CLA01_33120</name>
</gene>
<comment type="caution">
    <text evidence="1">The sequence shown here is derived from an EMBL/GenBank/DDBJ whole genome shotgun (WGS) entry which is preliminary data.</text>
</comment>
<reference evidence="1 2" key="1">
    <citation type="submission" date="2019-07" db="EMBL/GenBank/DDBJ databases">
        <title>Whole genome shotgun sequence of Chryseobacterium lathyri NBRC 105250.</title>
        <authorList>
            <person name="Hosoyama A."/>
            <person name="Uohara A."/>
            <person name="Ohji S."/>
            <person name="Ichikawa N."/>
        </authorList>
    </citation>
    <scope>NUCLEOTIDE SEQUENCE [LARGE SCALE GENOMIC DNA]</scope>
    <source>
        <strain evidence="1 2">NBRC 105250</strain>
    </source>
</reference>
<proteinExistence type="predicted"/>